<gene>
    <name evidence="1" type="ORF">LRC190</name>
</gene>
<dbReference type="AlphaFoldDB" id="Q0W8V0"/>
<dbReference type="EMBL" id="AM114193">
    <property type="protein sequence ID" value="CAJ35193.1"/>
    <property type="molecule type" value="Genomic_DNA"/>
</dbReference>
<dbReference type="RefSeq" id="WP_012037295.1">
    <property type="nucleotide sequence ID" value="NC_009464.1"/>
</dbReference>
<evidence type="ECO:0000313" key="1">
    <source>
        <dbReference type="EMBL" id="CAJ35193.1"/>
    </source>
</evidence>
<dbReference type="Proteomes" id="UP000000663">
    <property type="component" value="Chromosome"/>
</dbReference>
<dbReference type="eggNOG" id="arCOG02611">
    <property type="taxonomic scope" value="Archaea"/>
</dbReference>
<dbReference type="Pfam" id="PF13412">
    <property type="entry name" value="HTH_24"/>
    <property type="match status" value="2"/>
</dbReference>
<keyword evidence="2" id="KW-1185">Reference proteome</keyword>
<reference evidence="1 2" key="1">
    <citation type="journal article" date="2006" name="Science">
        <title>Genome of rice cluster I archaea -- the key methane producers in the rice rhizosphere.</title>
        <authorList>
            <person name="Erkel C."/>
            <person name="Kube M."/>
            <person name="Reinhardt R."/>
            <person name="Liesack W."/>
        </authorList>
    </citation>
    <scope>NUCLEOTIDE SEQUENCE [LARGE SCALE GENOMIC DNA]</scope>
    <source>
        <strain evidence="2">DSM 22066 / NBRC 105507 / MRE50</strain>
    </source>
</reference>
<dbReference type="PANTHER" id="PTHR36216:SF1">
    <property type="entry name" value="HTH ARSR-TYPE DOMAIN-CONTAINING PROTEIN"/>
    <property type="match status" value="1"/>
</dbReference>
<dbReference type="SUPFAM" id="SSF46785">
    <property type="entry name" value="Winged helix' DNA-binding domain"/>
    <property type="match status" value="2"/>
</dbReference>
<sequence>MKRDKVFSVIIIALLLFLSVTLGMTVLSENEIKASEWSLNTSLQRTDTMYVGNNDTFITIDGNLMYAIGANGELKWNLRLPEPEGGLADFSDVSIYQAATIGDCTYFLIRPKDLVLWQGEGEIVAISSEGQLLWSKPCYTLYNAQLYAANHTIYLYNTHDITAIDQDGTTLWKVGSIFYPQAVAESGDIYAIQYQYPDGGWILQAYTSDGRIAWNRNLSELGMGTVYSTSIYSINSRNSMVYVFLNNGVAALDSAGNLAWTKSYGVSTFLMGFDSADRIYLGQAYPSDRDYYYKIRALTPNGNELAVRDLSSSYYFNSLLSNGTLYEMTPGRTPDAGLDDLSTLTLSAYDVIEGGRLWDQEISPGHGRTVTLDGKSASMIFPWYQFEPDFTANLSVDEIETYSPAPDYPGVKNLTYQQILAGDQIVYVNFWAFNYETPVVYGESKCTYAGGLYAYDREGNLLWKKQTDSYVIKMTEQNGTVYYETRDGGFSAATVNVSAGLIAATVYLILRFLAAGTVTRARTKLDSNSNRNALLKLIYETPGLTQHDLARKLGMNLGTVRYHLLVLKLNHKISEHTDATKFVRYFKNSHSYSEDEKRAIALVRREPMRRLLALIAEGRCSSNIEIAQELDMPQSAVSKYLRELQDGGVIMKNPLKDGRPIYTINERYRPTLNSYLRAAEYAPDHMAYREMA</sequence>
<dbReference type="PANTHER" id="PTHR36216">
    <property type="entry name" value="TRANSCRIPTIONAL REGULATOR, TRMB"/>
    <property type="match status" value="1"/>
</dbReference>
<name>Q0W8V0_METAR</name>
<evidence type="ECO:0000313" key="2">
    <source>
        <dbReference type="Proteomes" id="UP000000663"/>
    </source>
</evidence>
<dbReference type="SUPFAM" id="SSF50998">
    <property type="entry name" value="Quinoprotein alcohol dehydrogenase-like"/>
    <property type="match status" value="2"/>
</dbReference>
<organism evidence="1 2">
    <name type="scientific">Methanocella arvoryzae (strain DSM 22066 / NBRC 105507 / MRE50)</name>
    <dbReference type="NCBI Taxonomy" id="351160"/>
    <lineage>
        <taxon>Archaea</taxon>
        <taxon>Methanobacteriati</taxon>
        <taxon>Methanobacteriota</taxon>
        <taxon>Stenosarchaea group</taxon>
        <taxon>Methanomicrobia</taxon>
        <taxon>Methanocellales</taxon>
        <taxon>Methanocellaceae</taxon>
        <taxon>Methanocella</taxon>
    </lineage>
</organism>
<dbReference type="STRING" id="351160.LRC190"/>
<protein>
    <recommendedName>
        <fullName evidence="3">HTH arsR-type domain-containing protein</fullName>
    </recommendedName>
</protein>
<evidence type="ECO:0008006" key="3">
    <source>
        <dbReference type="Google" id="ProtNLM"/>
    </source>
</evidence>
<dbReference type="eggNOG" id="arCOG02493">
    <property type="taxonomic scope" value="Archaea"/>
</dbReference>
<dbReference type="InterPro" id="IPR011991">
    <property type="entry name" value="ArsR-like_HTH"/>
</dbReference>
<dbReference type="Gene3D" id="1.10.10.10">
    <property type="entry name" value="Winged helix-like DNA-binding domain superfamily/Winged helix DNA-binding domain"/>
    <property type="match status" value="2"/>
</dbReference>
<dbReference type="InterPro" id="IPR011047">
    <property type="entry name" value="Quinoprotein_ADH-like_sf"/>
</dbReference>
<proteinExistence type="predicted"/>
<dbReference type="InterPro" id="IPR015943">
    <property type="entry name" value="WD40/YVTN_repeat-like_dom_sf"/>
</dbReference>
<accession>Q0W8V0</accession>
<dbReference type="InterPro" id="IPR036388">
    <property type="entry name" value="WH-like_DNA-bd_sf"/>
</dbReference>
<dbReference type="CDD" id="cd00090">
    <property type="entry name" value="HTH_ARSR"/>
    <property type="match status" value="1"/>
</dbReference>
<dbReference type="GeneID" id="5144817"/>
<dbReference type="Gene3D" id="2.130.10.10">
    <property type="entry name" value="YVTN repeat-like/Quinoprotein amine dehydrogenase"/>
    <property type="match status" value="1"/>
</dbReference>
<dbReference type="KEGG" id="rci:LRC190"/>
<dbReference type="InterPro" id="IPR036390">
    <property type="entry name" value="WH_DNA-bd_sf"/>
</dbReference>
<dbReference type="OrthoDB" id="28610at2157"/>